<keyword evidence="15" id="KW-1185">Reference proteome</keyword>
<feature type="transmembrane region" description="Helical" evidence="12">
    <location>
        <begin position="146"/>
        <end position="169"/>
    </location>
</feature>
<evidence type="ECO:0000313" key="14">
    <source>
        <dbReference type="EMBL" id="MFD1532604.1"/>
    </source>
</evidence>
<evidence type="ECO:0000259" key="13">
    <source>
        <dbReference type="Pfam" id="PF01292"/>
    </source>
</evidence>
<keyword evidence="3" id="KW-1003">Cell membrane</keyword>
<evidence type="ECO:0000256" key="8">
    <source>
        <dbReference type="ARBA" id="ARBA00022989"/>
    </source>
</evidence>
<keyword evidence="7" id="KW-0249">Electron transport</keyword>
<keyword evidence="4" id="KW-0349">Heme</keyword>
<sequence>MSTEPTPAPVRFTVVARVLHWTMAVMVIATLFIGVFMVNSISDFHALVAIHEPLGIAIFVFVLVRIGWRLTHVLPPFPPGMGPLDRLAAKYSERLLYALLICQPLIGWAMVSASGLPIVLFGSLHLPAIVPQNITLFAILLRAHIIAAYLLYLTFAAHLAGVLLHTIVIRDRALDRMAFWRAPKSSREVAEGE</sequence>
<keyword evidence="10 12" id="KW-0472">Membrane</keyword>
<comment type="subcellular location">
    <subcellularLocation>
        <location evidence="1">Cell membrane</location>
        <topology evidence="1">Multi-pass membrane protein</topology>
    </subcellularLocation>
</comment>
<feature type="transmembrane region" description="Helical" evidence="12">
    <location>
        <begin position="94"/>
        <end position="111"/>
    </location>
</feature>
<comment type="similarity">
    <text evidence="11">Belongs to the cytochrome b561 family.</text>
</comment>
<dbReference type="InterPro" id="IPR052168">
    <property type="entry name" value="Cytochrome_b561_oxidase"/>
</dbReference>
<proteinExistence type="inferred from homology"/>
<evidence type="ECO:0000256" key="5">
    <source>
        <dbReference type="ARBA" id="ARBA00022692"/>
    </source>
</evidence>
<evidence type="ECO:0000256" key="12">
    <source>
        <dbReference type="SAM" id="Phobius"/>
    </source>
</evidence>
<dbReference type="InterPro" id="IPR011577">
    <property type="entry name" value="Cyt_b561_bac/Ni-Hgenase"/>
</dbReference>
<accession>A0ABW4FRM1</accession>
<dbReference type="SUPFAM" id="SSF81342">
    <property type="entry name" value="Transmembrane di-heme cytochromes"/>
    <property type="match status" value="1"/>
</dbReference>
<evidence type="ECO:0000256" key="6">
    <source>
        <dbReference type="ARBA" id="ARBA00022723"/>
    </source>
</evidence>
<evidence type="ECO:0000256" key="3">
    <source>
        <dbReference type="ARBA" id="ARBA00022475"/>
    </source>
</evidence>
<evidence type="ECO:0000256" key="9">
    <source>
        <dbReference type="ARBA" id="ARBA00023004"/>
    </source>
</evidence>
<gene>
    <name evidence="14" type="ORF">ACFSCY_24565</name>
</gene>
<evidence type="ECO:0000313" key="15">
    <source>
        <dbReference type="Proteomes" id="UP001597145"/>
    </source>
</evidence>
<feature type="transmembrane region" description="Helical" evidence="12">
    <location>
        <begin position="20"/>
        <end position="42"/>
    </location>
</feature>
<protein>
    <submittedName>
        <fullName evidence="14">Cytochrome b</fullName>
    </submittedName>
</protein>
<dbReference type="Pfam" id="PF01292">
    <property type="entry name" value="Ni_hydr_CYTB"/>
    <property type="match status" value="1"/>
</dbReference>
<organism evidence="14 15">
    <name type="scientific">Pseudonocardia aurantiaca</name>
    <dbReference type="NCBI Taxonomy" id="75290"/>
    <lineage>
        <taxon>Bacteria</taxon>
        <taxon>Bacillati</taxon>
        <taxon>Actinomycetota</taxon>
        <taxon>Actinomycetes</taxon>
        <taxon>Pseudonocardiales</taxon>
        <taxon>Pseudonocardiaceae</taxon>
        <taxon>Pseudonocardia</taxon>
    </lineage>
</organism>
<keyword evidence="8 12" id="KW-1133">Transmembrane helix</keyword>
<keyword evidence="9" id="KW-0408">Iron</keyword>
<keyword evidence="5 12" id="KW-0812">Transmembrane</keyword>
<evidence type="ECO:0000256" key="11">
    <source>
        <dbReference type="ARBA" id="ARBA00037975"/>
    </source>
</evidence>
<evidence type="ECO:0000256" key="7">
    <source>
        <dbReference type="ARBA" id="ARBA00022982"/>
    </source>
</evidence>
<dbReference type="EMBL" id="JBHUCP010000019">
    <property type="protein sequence ID" value="MFD1532604.1"/>
    <property type="molecule type" value="Genomic_DNA"/>
</dbReference>
<dbReference type="RefSeq" id="WP_343978052.1">
    <property type="nucleotide sequence ID" value="NZ_BAAAJG010000010.1"/>
</dbReference>
<feature type="domain" description="Cytochrome b561 bacterial/Ni-hydrogenase" evidence="13">
    <location>
        <begin position="11"/>
        <end position="178"/>
    </location>
</feature>
<reference evidence="15" key="1">
    <citation type="journal article" date="2019" name="Int. J. Syst. Evol. Microbiol.">
        <title>The Global Catalogue of Microorganisms (GCM) 10K type strain sequencing project: providing services to taxonomists for standard genome sequencing and annotation.</title>
        <authorList>
            <consortium name="The Broad Institute Genomics Platform"/>
            <consortium name="The Broad Institute Genome Sequencing Center for Infectious Disease"/>
            <person name="Wu L."/>
            <person name="Ma J."/>
        </authorList>
    </citation>
    <scope>NUCLEOTIDE SEQUENCE [LARGE SCALE GENOMIC DNA]</scope>
    <source>
        <strain evidence="15">JCM 12165</strain>
    </source>
</reference>
<dbReference type="InterPro" id="IPR016174">
    <property type="entry name" value="Di-haem_cyt_TM"/>
</dbReference>
<dbReference type="Proteomes" id="UP001597145">
    <property type="component" value="Unassembled WGS sequence"/>
</dbReference>
<name>A0ABW4FRM1_9PSEU</name>
<dbReference type="PANTHER" id="PTHR30529">
    <property type="entry name" value="CYTOCHROME B561"/>
    <property type="match status" value="1"/>
</dbReference>
<keyword evidence="2" id="KW-0813">Transport</keyword>
<evidence type="ECO:0000256" key="2">
    <source>
        <dbReference type="ARBA" id="ARBA00022448"/>
    </source>
</evidence>
<evidence type="ECO:0000256" key="4">
    <source>
        <dbReference type="ARBA" id="ARBA00022617"/>
    </source>
</evidence>
<evidence type="ECO:0000256" key="1">
    <source>
        <dbReference type="ARBA" id="ARBA00004651"/>
    </source>
</evidence>
<comment type="caution">
    <text evidence="14">The sequence shown here is derived from an EMBL/GenBank/DDBJ whole genome shotgun (WGS) entry which is preliminary data.</text>
</comment>
<keyword evidence="6" id="KW-0479">Metal-binding</keyword>
<evidence type="ECO:0000256" key="10">
    <source>
        <dbReference type="ARBA" id="ARBA00023136"/>
    </source>
</evidence>
<dbReference type="PANTHER" id="PTHR30529:SF6">
    <property type="entry name" value="BLL0291 PROTEIN"/>
    <property type="match status" value="1"/>
</dbReference>